<evidence type="ECO:0000256" key="2">
    <source>
        <dbReference type="ARBA" id="ARBA00009694"/>
    </source>
</evidence>
<sequence length="126" mass="13343">MPARLTLLSAALAGALAVMLGAFAAHALREALSARLLEVFQTGVTYQFYHVLALLAVGVLQLRGDSRPLRLSAALFLLGMLLFCGSLYTLVLTGVHYLGIIIPIGGVSLMAGWLVLAFAVFKQGKT</sequence>
<feature type="signal peptide" evidence="7">
    <location>
        <begin position="1"/>
        <end position="24"/>
    </location>
</feature>
<dbReference type="Pfam" id="PF04241">
    <property type="entry name" value="DUF423"/>
    <property type="match status" value="1"/>
</dbReference>
<dbReference type="eggNOG" id="COG2363">
    <property type="taxonomic scope" value="Bacteria"/>
</dbReference>
<evidence type="ECO:0000256" key="6">
    <source>
        <dbReference type="SAM" id="Phobius"/>
    </source>
</evidence>
<organism evidence="8 9">
    <name type="scientific">Marinobacterium lacunae</name>
    <dbReference type="NCBI Taxonomy" id="1232683"/>
    <lineage>
        <taxon>Bacteria</taxon>
        <taxon>Pseudomonadati</taxon>
        <taxon>Pseudomonadota</taxon>
        <taxon>Gammaproteobacteria</taxon>
        <taxon>Oceanospirillales</taxon>
        <taxon>Oceanospirillaceae</taxon>
        <taxon>Marinobacterium</taxon>
    </lineage>
</organism>
<protein>
    <recommendedName>
        <fullName evidence="10">DUF423 domain-containing protein</fullName>
    </recommendedName>
</protein>
<evidence type="ECO:0000313" key="9">
    <source>
        <dbReference type="Proteomes" id="UP000028252"/>
    </source>
</evidence>
<comment type="caution">
    <text evidence="8">The sequence shown here is derived from an EMBL/GenBank/DDBJ whole genome shotgun (WGS) entry which is preliminary data.</text>
</comment>
<dbReference type="OrthoDB" id="9802121at2"/>
<dbReference type="STRING" id="1232683.ADIMK_2355"/>
<keyword evidence="5 6" id="KW-0472">Membrane</keyword>
<evidence type="ECO:0000256" key="5">
    <source>
        <dbReference type="ARBA" id="ARBA00023136"/>
    </source>
</evidence>
<keyword evidence="3 6" id="KW-0812">Transmembrane</keyword>
<evidence type="ECO:0000256" key="4">
    <source>
        <dbReference type="ARBA" id="ARBA00022989"/>
    </source>
</evidence>
<comment type="subcellular location">
    <subcellularLocation>
        <location evidence="1">Membrane</location>
        <topology evidence="1">Multi-pass membrane protein</topology>
    </subcellularLocation>
</comment>
<keyword evidence="9" id="KW-1185">Reference proteome</keyword>
<feature type="transmembrane region" description="Helical" evidence="6">
    <location>
        <begin position="48"/>
        <end position="64"/>
    </location>
</feature>
<feature type="transmembrane region" description="Helical" evidence="6">
    <location>
        <begin position="97"/>
        <end position="121"/>
    </location>
</feature>
<comment type="similarity">
    <text evidence="2">Belongs to the UPF0382 family.</text>
</comment>
<evidence type="ECO:0000256" key="7">
    <source>
        <dbReference type="SAM" id="SignalP"/>
    </source>
</evidence>
<keyword evidence="7" id="KW-0732">Signal</keyword>
<gene>
    <name evidence="8" type="ORF">ADIMK_2355</name>
</gene>
<evidence type="ECO:0000256" key="3">
    <source>
        <dbReference type="ARBA" id="ARBA00022692"/>
    </source>
</evidence>
<dbReference type="PATRIC" id="fig|1232683.4.peg.2314"/>
<dbReference type="PANTHER" id="PTHR43461:SF1">
    <property type="entry name" value="TRANSMEMBRANE PROTEIN 256"/>
    <property type="match status" value="1"/>
</dbReference>
<accession>A0A081FYH1</accession>
<evidence type="ECO:0000256" key="1">
    <source>
        <dbReference type="ARBA" id="ARBA00004141"/>
    </source>
</evidence>
<evidence type="ECO:0000313" key="8">
    <source>
        <dbReference type="EMBL" id="KEA63576.1"/>
    </source>
</evidence>
<evidence type="ECO:0008006" key="10">
    <source>
        <dbReference type="Google" id="ProtNLM"/>
    </source>
</evidence>
<proteinExistence type="inferred from homology"/>
<feature type="chain" id="PRO_5001757398" description="DUF423 domain-containing protein" evidence="7">
    <location>
        <begin position="25"/>
        <end position="126"/>
    </location>
</feature>
<dbReference type="Proteomes" id="UP000028252">
    <property type="component" value="Unassembled WGS sequence"/>
</dbReference>
<keyword evidence="4 6" id="KW-1133">Transmembrane helix</keyword>
<feature type="transmembrane region" description="Helical" evidence="6">
    <location>
        <begin position="71"/>
        <end position="91"/>
    </location>
</feature>
<dbReference type="AlphaFoldDB" id="A0A081FYH1"/>
<reference evidence="8 9" key="1">
    <citation type="submission" date="2014-04" db="EMBL/GenBank/DDBJ databases">
        <title>Marinobacterium kochiensis sp. nov., isolated from sediment sample collected from Kochi backwaters in Kerala, India.</title>
        <authorList>
            <person name="Singh A."/>
            <person name="Pinnaka A.K."/>
        </authorList>
    </citation>
    <scope>NUCLEOTIDE SEQUENCE [LARGE SCALE GENOMIC DNA]</scope>
    <source>
        <strain evidence="8 9">AK27</strain>
    </source>
</reference>
<dbReference type="RefSeq" id="WP_036188220.1">
    <property type="nucleotide sequence ID" value="NZ_JMQN01000036.1"/>
</dbReference>
<dbReference type="GO" id="GO:0005886">
    <property type="term" value="C:plasma membrane"/>
    <property type="evidence" value="ECO:0007669"/>
    <property type="project" value="TreeGrafter"/>
</dbReference>
<dbReference type="PANTHER" id="PTHR43461">
    <property type="entry name" value="TRANSMEMBRANE PROTEIN 256"/>
    <property type="match status" value="1"/>
</dbReference>
<name>A0A081FYH1_9GAMM</name>
<dbReference type="EMBL" id="JMQN01000036">
    <property type="protein sequence ID" value="KEA63576.1"/>
    <property type="molecule type" value="Genomic_DNA"/>
</dbReference>
<dbReference type="InterPro" id="IPR006696">
    <property type="entry name" value="DUF423"/>
</dbReference>